<evidence type="ECO:0000256" key="7">
    <source>
        <dbReference type="ARBA" id="ARBA00029829"/>
    </source>
</evidence>
<evidence type="ECO:0000256" key="8">
    <source>
        <dbReference type="ARBA" id="ARBA00030803"/>
    </source>
</evidence>
<organism evidence="12 13">
    <name type="scientific">Nibrella viscosa</name>
    <dbReference type="NCBI Taxonomy" id="1084524"/>
    <lineage>
        <taxon>Bacteria</taxon>
        <taxon>Pseudomonadati</taxon>
        <taxon>Bacteroidota</taxon>
        <taxon>Cytophagia</taxon>
        <taxon>Cytophagales</taxon>
        <taxon>Spirosomataceae</taxon>
        <taxon>Nibrella</taxon>
    </lineage>
</organism>
<feature type="transmembrane region" description="Helical" evidence="10">
    <location>
        <begin position="100"/>
        <end position="120"/>
    </location>
</feature>
<feature type="domain" description="Anti-sigma K factor RskA C-terminal" evidence="11">
    <location>
        <begin position="104"/>
        <end position="258"/>
    </location>
</feature>
<dbReference type="EMBL" id="BAABHB010000001">
    <property type="protein sequence ID" value="GAA4395249.1"/>
    <property type="molecule type" value="Genomic_DNA"/>
</dbReference>
<comment type="subcellular location">
    <subcellularLocation>
        <location evidence="2">Cell membrane</location>
    </subcellularLocation>
    <subcellularLocation>
        <location evidence="1">Membrane</location>
        <topology evidence="1">Single-pass membrane protein</topology>
    </subcellularLocation>
</comment>
<evidence type="ECO:0000259" key="11">
    <source>
        <dbReference type="Pfam" id="PF10099"/>
    </source>
</evidence>
<keyword evidence="3" id="KW-1003">Cell membrane</keyword>
<evidence type="ECO:0000256" key="10">
    <source>
        <dbReference type="SAM" id="Phobius"/>
    </source>
</evidence>
<dbReference type="RefSeq" id="WP_345263018.1">
    <property type="nucleotide sequence ID" value="NZ_BAABHB010000001.1"/>
</dbReference>
<keyword evidence="9" id="KW-0175">Coiled coil</keyword>
<proteinExistence type="predicted"/>
<evidence type="ECO:0000256" key="4">
    <source>
        <dbReference type="ARBA" id="ARBA00022692"/>
    </source>
</evidence>
<keyword evidence="13" id="KW-1185">Reference proteome</keyword>
<dbReference type="InterPro" id="IPR051474">
    <property type="entry name" value="Anti-sigma-K/W_factor"/>
</dbReference>
<dbReference type="InterPro" id="IPR018764">
    <property type="entry name" value="RskA_C"/>
</dbReference>
<comment type="caution">
    <text evidence="12">The sequence shown here is derived from an EMBL/GenBank/DDBJ whole genome shotgun (WGS) entry which is preliminary data.</text>
</comment>
<gene>
    <name evidence="12" type="ORF">GCM10023187_01930</name>
</gene>
<evidence type="ECO:0000256" key="2">
    <source>
        <dbReference type="ARBA" id="ARBA00004236"/>
    </source>
</evidence>
<keyword evidence="5 10" id="KW-1133">Transmembrane helix</keyword>
<dbReference type="PANTHER" id="PTHR37461">
    <property type="entry name" value="ANTI-SIGMA-K FACTOR RSKA"/>
    <property type="match status" value="1"/>
</dbReference>
<keyword evidence="6 10" id="KW-0472">Membrane</keyword>
<sequence length="270" mass="30184">MNIPEYLASGILESYVLGAVSDEERREVDCLSAIYPEIRQELDRLSVALEEYALSYSTPPPTGLKEQIMSRLEFDRPAQPADAEPPIIPLPAESAPTYKITWIAAASLGLLILVFSFFLLSQLRQAQRVSAILRENNESLQAEVQRQRDIRLRSETLLAMLRRPEVRIIRLKGNDKAPTGEMMVYWHPHSRQVMVEVMNMPPLPANQQYQLWSLVNGQPVDAGVFNVTTDPQKMDKIIAQADAFAVTIEKRGGSPTPTLSSLVMLTPVGS</sequence>
<evidence type="ECO:0000256" key="1">
    <source>
        <dbReference type="ARBA" id="ARBA00004167"/>
    </source>
</evidence>
<name>A0ABP8JRW3_9BACT</name>
<evidence type="ECO:0000313" key="12">
    <source>
        <dbReference type="EMBL" id="GAA4395249.1"/>
    </source>
</evidence>
<protein>
    <recommendedName>
        <fullName evidence="8">Regulator of SigK</fullName>
    </recommendedName>
    <alternativeName>
        <fullName evidence="7">Sigma-K anti-sigma factor RskA</fullName>
    </alternativeName>
</protein>
<evidence type="ECO:0000256" key="5">
    <source>
        <dbReference type="ARBA" id="ARBA00022989"/>
    </source>
</evidence>
<keyword evidence="4 10" id="KW-0812">Transmembrane</keyword>
<dbReference type="Pfam" id="PF10099">
    <property type="entry name" value="RskA_C"/>
    <property type="match status" value="1"/>
</dbReference>
<evidence type="ECO:0000313" key="13">
    <source>
        <dbReference type="Proteomes" id="UP001500936"/>
    </source>
</evidence>
<evidence type="ECO:0000256" key="6">
    <source>
        <dbReference type="ARBA" id="ARBA00023136"/>
    </source>
</evidence>
<dbReference type="Gene3D" id="1.10.10.1320">
    <property type="entry name" value="Anti-sigma factor, zinc-finger domain"/>
    <property type="match status" value="1"/>
</dbReference>
<evidence type="ECO:0000256" key="3">
    <source>
        <dbReference type="ARBA" id="ARBA00022475"/>
    </source>
</evidence>
<dbReference type="InterPro" id="IPR041916">
    <property type="entry name" value="Anti_sigma_zinc_sf"/>
</dbReference>
<dbReference type="PANTHER" id="PTHR37461:SF1">
    <property type="entry name" value="ANTI-SIGMA-K FACTOR RSKA"/>
    <property type="match status" value="1"/>
</dbReference>
<accession>A0ABP8JRW3</accession>
<evidence type="ECO:0000256" key="9">
    <source>
        <dbReference type="SAM" id="Coils"/>
    </source>
</evidence>
<feature type="coiled-coil region" evidence="9">
    <location>
        <begin position="123"/>
        <end position="150"/>
    </location>
</feature>
<reference evidence="13" key="1">
    <citation type="journal article" date="2019" name="Int. J. Syst. Evol. Microbiol.">
        <title>The Global Catalogue of Microorganisms (GCM) 10K type strain sequencing project: providing services to taxonomists for standard genome sequencing and annotation.</title>
        <authorList>
            <consortium name="The Broad Institute Genomics Platform"/>
            <consortium name="The Broad Institute Genome Sequencing Center for Infectious Disease"/>
            <person name="Wu L."/>
            <person name="Ma J."/>
        </authorList>
    </citation>
    <scope>NUCLEOTIDE SEQUENCE [LARGE SCALE GENOMIC DNA]</scope>
    <source>
        <strain evidence="13">JCM 17925</strain>
    </source>
</reference>
<dbReference type="Proteomes" id="UP001500936">
    <property type="component" value="Unassembled WGS sequence"/>
</dbReference>